<dbReference type="Pfam" id="PF01909">
    <property type="entry name" value="NTP_transf_2"/>
    <property type="match status" value="1"/>
</dbReference>
<evidence type="ECO:0000259" key="1">
    <source>
        <dbReference type="Pfam" id="PF01909"/>
    </source>
</evidence>
<gene>
    <name evidence="2" type="ORF">CFX0092_A2090</name>
</gene>
<evidence type="ECO:0000313" key="2">
    <source>
        <dbReference type="EMBL" id="CUS03968.2"/>
    </source>
</evidence>
<proteinExistence type="predicted"/>
<organism evidence="2 3">
    <name type="scientific">Candidatus Promineifilum breve</name>
    <dbReference type="NCBI Taxonomy" id="1806508"/>
    <lineage>
        <taxon>Bacteria</taxon>
        <taxon>Bacillati</taxon>
        <taxon>Chloroflexota</taxon>
        <taxon>Ardenticatenia</taxon>
        <taxon>Candidatus Promineifilales</taxon>
        <taxon>Candidatus Promineifilaceae</taxon>
        <taxon>Candidatus Promineifilum</taxon>
    </lineage>
</organism>
<reference evidence="2" key="1">
    <citation type="submission" date="2016-01" db="EMBL/GenBank/DDBJ databases">
        <authorList>
            <person name="Mcilroy J.S."/>
            <person name="Karst M S."/>
            <person name="Albertsen M."/>
        </authorList>
    </citation>
    <scope>NUCLEOTIDE SEQUENCE</scope>
    <source>
        <strain evidence="2">Cfx-K</strain>
    </source>
</reference>
<sequence>MIKPLTSSLSEVLLVNESEAIEVFKNALCAELEHQLFEIWLFGSKARGEAIPDSDLDLLVVVRDLAPSIRWRIRELAADCSFDYDVLINTHILDQSGWEAHAGQKSTFWREIERDGVALIQTPQFTLA</sequence>
<accession>A0A160T4E3</accession>
<dbReference type="Proteomes" id="UP000215027">
    <property type="component" value="Chromosome I"/>
</dbReference>
<dbReference type="PANTHER" id="PTHR33933:SF1">
    <property type="entry name" value="PROTEIN ADENYLYLTRANSFERASE MNTA-RELATED"/>
    <property type="match status" value="1"/>
</dbReference>
<dbReference type="AlphaFoldDB" id="A0A160T4E3"/>
<dbReference type="CDD" id="cd05403">
    <property type="entry name" value="NT_KNTase_like"/>
    <property type="match status" value="1"/>
</dbReference>
<dbReference type="KEGG" id="pbf:CFX0092_A2090"/>
<dbReference type="InterPro" id="IPR052548">
    <property type="entry name" value="Type_VII_TA_antitoxin"/>
</dbReference>
<name>A0A160T4E3_9CHLR</name>
<dbReference type="RefSeq" id="WP_095043376.1">
    <property type="nucleotide sequence ID" value="NZ_LN890655.1"/>
</dbReference>
<dbReference type="GO" id="GO:0016779">
    <property type="term" value="F:nucleotidyltransferase activity"/>
    <property type="evidence" value="ECO:0007669"/>
    <property type="project" value="InterPro"/>
</dbReference>
<protein>
    <recommendedName>
        <fullName evidence="1">Polymerase nucleotidyl transferase domain-containing protein</fullName>
    </recommendedName>
</protein>
<evidence type="ECO:0000313" key="3">
    <source>
        <dbReference type="Proteomes" id="UP000215027"/>
    </source>
</evidence>
<dbReference type="SUPFAM" id="SSF81301">
    <property type="entry name" value="Nucleotidyltransferase"/>
    <property type="match status" value="1"/>
</dbReference>
<dbReference type="InterPro" id="IPR002934">
    <property type="entry name" value="Polymerase_NTP_transf_dom"/>
</dbReference>
<dbReference type="InterPro" id="IPR043519">
    <property type="entry name" value="NT_sf"/>
</dbReference>
<dbReference type="EMBL" id="LN890655">
    <property type="protein sequence ID" value="CUS03968.2"/>
    <property type="molecule type" value="Genomic_DNA"/>
</dbReference>
<dbReference type="Gene3D" id="3.30.460.10">
    <property type="entry name" value="Beta Polymerase, domain 2"/>
    <property type="match status" value="1"/>
</dbReference>
<keyword evidence="3" id="KW-1185">Reference proteome</keyword>
<dbReference type="PANTHER" id="PTHR33933">
    <property type="entry name" value="NUCLEOTIDYLTRANSFERASE"/>
    <property type="match status" value="1"/>
</dbReference>
<feature type="domain" description="Polymerase nucleotidyl transferase" evidence="1">
    <location>
        <begin position="24"/>
        <end position="67"/>
    </location>
</feature>